<feature type="compositionally biased region" description="Basic and acidic residues" evidence="1">
    <location>
        <begin position="23"/>
        <end position="35"/>
    </location>
</feature>
<dbReference type="InterPro" id="IPR045958">
    <property type="entry name" value="DUF6378"/>
</dbReference>
<dbReference type="Pfam" id="PF19905">
    <property type="entry name" value="DUF6378"/>
    <property type="match status" value="1"/>
</dbReference>
<feature type="compositionally biased region" description="Polar residues" evidence="1">
    <location>
        <begin position="1"/>
        <end position="10"/>
    </location>
</feature>
<evidence type="ECO:0000256" key="1">
    <source>
        <dbReference type="SAM" id="MobiDB-lite"/>
    </source>
</evidence>
<reference evidence="3 4" key="1">
    <citation type="submission" date="2022-05" db="EMBL/GenBank/DDBJ databases">
        <title>Microbulbifer sp. nov., isolated from sponge.</title>
        <authorList>
            <person name="Gao L."/>
        </authorList>
    </citation>
    <scope>NUCLEOTIDE SEQUENCE [LARGE SCALE GENOMIC DNA]</scope>
    <source>
        <strain evidence="3 4">MI-G</strain>
    </source>
</reference>
<dbReference type="Proteomes" id="UP001321520">
    <property type="component" value="Chromosome"/>
</dbReference>
<protein>
    <submittedName>
        <fullName evidence="3">DUF6378 domain-containing protein</fullName>
    </submittedName>
</protein>
<evidence type="ECO:0000313" key="4">
    <source>
        <dbReference type="Proteomes" id="UP001321520"/>
    </source>
</evidence>
<proteinExistence type="predicted"/>
<evidence type="ECO:0000259" key="2">
    <source>
        <dbReference type="Pfam" id="PF19905"/>
    </source>
</evidence>
<feature type="domain" description="DUF6378" evidence="2">
    <location>
        <begin position="17"/>
        <end position="95"/>
    </location>
</feature>
<name>A0ABY9EHR7_9GAMM</name>
<dbReference type="RefSeq" id="WP_301418037.1">
    <property type="nucleotide sequence ID" value="NZ_CP098023.1"/>
</dbReference>
<sequence>MSSETVSPPDNSAHAFLKKAAQHMRDRAEQRDAGNGERSMAKTITAFNALYGTSLTEEQGWLFMVLLKQSRASCGVFVPDDYEDGAAYFALAGEAAAKNRKEE</sequence>
<keyword evidence="4" id="KW-1185">Reference proteome</keyword>
<gene>
    <name evidence="3" type="ORF">M8T91_06640</name>
</gene>
<feature type="region of interest" description="Disordered" evidence="1">
    <location>
        <begin position="1"/>
        <end position="39"/>
    </location>
</feature>
<accession>A0ABY9EHR7</accession>
<evidence type="ECO:0000313" key="3">
    <source>
        <dbReference type="EMBL" id="WKD51095.1"/>
    </source>
</evidence>
<organism evidence="3 4">
    <name type="scientific">Microbulbifer spongiae</name>
    <dbReference type="NCBI Taxonomy" id="2944933"/>
    <lineage>
        <taxon>Bacteria</taxon>
        <taxon>Pseudomonadati</taxon>
        <taxon>Pseudomonadota</taxon>
        <taxon>Gammaproteobacteria</taxon>
        <taxon>Cellvibrionales</taxon>
        <taxon>Microbulbiferaceae</taxon>
        <taxon>Microbulbifer</taxon>
    </lineage>
</organism>
<dbReference type="EMBL" id="CP098023">
    <property type="protein sequence ID" value="WKD51095.1"/>
    <property type="molecule type" value="Genomic_DNA"/>
</dbReference>